<dbReference type="EMBL" id="JAVDWH010000001">
    <property type="protein sequence ID" value="MDR7086598.1"/>
    <property type="molecule type" value="Genomic_DNA"/>
</dbReference>
<gene>
    <name evidence="3" type="ORF">J2X11_001437</name>
</gene>
<evidence type="ECO:0000313" key="4">
    <source>
        <dbReference type="Proteomes" id="UP001257739"/>
    </source>
</evidence>
<dbReference type="RefSeq" id="WP_309968733.1">
    <property type="nucleotide sequence ID" value="NZ_JAVDWH010000001.1"/>
</dbReference>
<feature type="transmembrane region" description="Helical" evidence="2">
    <location>
        <begin position="54"/>
        <end position="82"/>
    </location>
</feature>
<proteinExistence type="predicted"/>
<sequence length="230" mass="24420">MTTPDDPYAGQPAPEHGATPVQQPATPPVQPPYYGQQPHPYYYGPPVPNPPSRVAWFAIGAGSMLMVGLVGLFALGVILAIVGGELDEYADDSYYYVDQTSVLDAVEGPCEDMLEAGAEVKMFDDPKKMASAIRAFAVTAQGVADAIASANPNQDSKEWRADWETLSSDLTAYAGNLSDAGAGALYTSTHPSGEMPAMVRMAYGSDAYCEVPSVIVALDPEVDEYNSGHY</sequence>
<feature type="region of interest" description="Disordered" evidence="1">
    <location>
        <begin position="1"/>
        <end position="33"/>
    </location>
</feature>
<reference evidence="3 4" key="1">
    <citation type="submission" date="2023-07" db="EMBL/GenBank/DDBJ databases">
        <title>Sorghum-associated microbial communities from plants grown in Nebraska, USA.</title>
        <authorList>
            <person name="Schachtman D."/>
        </authorList>
    </citation>
    <scope>NUCLEOTIDE SEQUENCE [LARGE SCALE GENOMIC DNA]</scope>
    <source>
        <strain evidence="3 4">BE248</strain>
    </source>
</reference>
<accession>A0ABU1UN40</accession>
<keyword evidence="2" id="KW-0472">Membrane</keyword>
<evidence type="ECO:0000313" key="3">
    <source>
        <dbReference type="EMBL" id="MDR7086598.1"/>
    </source>
</evidence>
<organism evidence="3 4">
    <name type="scientific">Aeromicrobium panaciterrae</name>
    <dbReference type="NCBI Taxonomy" id="363861"/>
    <lineage>
        <taxon>Bacteria</taxon>
        <taxon>Bacillati</taxon>
        <taxon>Actinomycetota</taxon>
        <taxon>Actinomycetes</taxon>
        <taxon>Propionibacteriales</taxon>
        <taxon>Nocardioidaceae</taxon>
        <taxon>Aeromicrobium</taxon>
    </lineage>
</organism>
<keyword evidence="2" id="KW-1133">Transmembrane helix</keyword>
<keyword evidence="4" id="KW-1185">Reference proteome</keyword>
<protein>
    <submittedName>
        <fullName evidence="3">Uncharacterized protein</fullName>
    </submittedName>
</protein>
<evidence type="ECO:0000256" key="1">
    <source>
        <dbReference type="SAM" id="MobiDB-lite"/>
    </source>
</evidence>
<evidence type="ECO:0000256" key="2">
    <source>
        <dbReference type="SAM" id="Phobius"/>
    </source>
</evidence>
<dbReference type="Proteomes" id="UP001257739">
    <property type="component" value="Unassembled WGS sequence"/>
</dbReference>
<comment type="caution">
    <text evidence="3">The sequence shown here is derived from an EMBL/GenBank/DDBJ whole genome shotgun (WGS) entry which is preliminary data.</text>
</comment>
<name>A0ABU1UN40_9ACTN</name>
<keyword evidence="2" id="KW-0812">Transmembrane</keyword>